<reference evidence="2 3" key="1">
    <citation type="submission" date="2016-07" db="EMBL/GenBank/DDBJ databases">
        <title>Pervasive Adenine N6-methylation of Active Genes in Fungi.</title>
        <authorList>
            <consortium name="DOE Joint Genome Institute"/>
            <person name="Mondo S.J."/>
            <person name="Dannebaum R.O."/>
            <person name="Kuo R.C."/>
            <person name="Labutti K."/>
            <person name="Haridas S."/>
            <person name="Kuo A."/>
            <person name="Salamov A."/>
            <person name="Ahrendt S.R."/>
            <person name="Lipzen A."/>
            <person name="Sullivan W."/>
            <person name="Andreopoulos W.B."/>
            <person name="Clum A."/>
            <person name="Lindquist E."/>
            <person name="Daum C."/>
            <person name="Ramamoorthy G.K."/>
            <person name="Gryganskyi A."/>
            <person name="Culley D."/>
            <person name="Magnuson J.K."/>
            <person name="James T.Y."/>
            <person name="O'Malley M.A."/>
            <person name="Stajich J.E."/>
            <person name="Spatafora J.W."/>
            <person name="Visel A."/>
            <person name="Grigoriev I.V."/>
        </authorList>
    </citation>
    <scope>NUCLEOTIDE SEQUENCE [LARGE SCALE GENOMIC DNA]</scope>
    <source>
        <strain evidence="2 3">NRRL 1336</strain>
    </source>
</reference>
<keyword evidence="1" id="KW-0472">Membrane</keyword>
<gene>
    <name evidence="2" type="ORF">BCR42DRAFT_402115</name>
</gene>
<dbReference type="AlphaFoldDB" id="A0A1X2IXJ1"/>
<feature type="transmembrane region" description="Helical" evidence="1">
    <location>
        <begin position="6"/>
        <end position="25"/>
    </location>
</feature>
<organism evidence="2 3">
    <name type="scientific">Absidia repens</name>
    <dbReference type="NCBI Taxonomy" id="90262"/>
    <lineage>
        <taxon>Eukaryota</taxon>
        <taxon>Fungi</taxon>
        <taxon>Fungi incertae sedis</taxon>
        <taxon>Mucoromycota</taxon>
        <taxon>Mucoromycotina</taxon>
        <taxon>Mucoromycetes</taxon>
        <taxon>Mucorales</taxon>
        <taxon>Cunninghamellaceae</taxon>
        <taxon>Absidia</taxon>
    </lineage>
</organism>
<evidence type="ECO:0000256" key="1">
    <source>
        <dbReference type="SAM" id="Phobius"/>
    </source>
</evidence>
<evidence type="ECO:0000313" key="3">
    <source>
        <dbReference type="Proteomes" id="UP000193560"/>
    </source>
</evidence>
<name>A0A1X2IXJ1_9FUNG</name>
<sequence length="59" mass="7014">MMDKAGLYQWLGFCFGLLLFLELVIRAYSLAKIMMQAFKQWRRTGWKRREGKKEGVLSL</sequence>
<accession>A0A1X2IXJ1</accession>
<protein>
    <submittedName>
        <fullName evidence="2">Uncharacterized protein</fullName>
    </submittedName>
</protein>
<keyword evidence="1" id="KW-1133">Transmembrane helix</keyword>
<evidence type="ECO:0000313" key="2">
    <source>
        <dbReference type="EMBL" id="ORZ24035.1"/>
    </source>
</evidence>
<dbReference type="OrthoDB" id="10261634at2759"/>
<keyword evidence="3" id="KW-1185">Reference proteome</keyword>
<dbReference type="Proteomes" id="UP000193560">
    <property type="component" value="Unassembled WGS sequence"/>
</dbReference>
<proteinExistence type="predicted"/>
<dbReference type="EMBL" id="MCGE01000002">
    <property type="protein sequence ID" value="ORZ24035.1"/>
    <property type="molecule type" value="Genomic_DNA"/>
</dbReference>
<comment type="caution">
    <text evidence="2">The sequence shown here is derived from an EMBL/GenBank/DDBJ whole genome shotgun (WGS) entry which is preliminary data.</text>
</comment>
<keyword evidence="1" id="KW-0812">Transmembrane</keyword>